<comment type="caution">
    <text evidence="5">The sequence shown here is derived from an EMBL/GenBank/DDBJ whole genome shotgun (WGS) entry which is preliminary data.</text>
</comment>
<dbReference type="EMBL" id="QWET01000018">
    <property type="protein sequence ID" value="RIH63609.1"/>
    <property type="molecule type" value="Genomic_DNA"/>
</dbReference>
<dbReference type="GO" id="GO:0016829">
    <property type="term" value="F:lyase activity"/>
    <property type="evidence" value="ECO:0007669"/>
    <property type="project" value="InterPro"/>
</dbReference>
<proteinExistence type="inferred from homology"/>
<dbReference type="GO" id="GO:0006520">
    <property type="term" value="P:amino acid metabolic process"/>
    <property type="evidence" value="ECO:0007669"/>
    <property type="project" value="InterPro"/>
</dbReference>
<comment type="cofactor">
    <cofactor evidence="1">
        <name>pyridoxal 5'-phosphate</name>
        <dbReference type="ChEBI" id="CHEBI:597326"/>
    </cofactor>
</comment>
<dbReference type="CDD" id="cd06502">
    <property type="entry name" value="TA_like"/>
    <property type="match status" value="1"/>
</dbReference>
<organism evidence="5 6">
    <name type="scientific">Mariniphaga sediminis</name>
    <dbReference type="NCBI Taxonomy" id="1628158"/>
    <lineage>
        <taxon>Bacteria</taxon>
        <taxon>Pseudomonadati</taxon>
        <taxon>Bacteroidota</taxon>
        <taxon>Bacteroidia</taxon>
        <taxon>Marinilabiliales</taxon>
        <taxon>Prolixibacteraceae</taxon>
        <taxon>Mariniphaga</taxon>
    </lineage>
</organism>
<dbReference type="Gene3D" id="3.90.1150.10">
    <property type="entry name" value="Aspartate Aminotransferase, domain 1"/>
    <property type="match status" value="1"/>
</dbReference>
<gene>
    <name evidence="5" type="ORF">D1164_18665</name>
</gene>
<feature type="domain" description="Aromatic amino acid beta-eliminating lyase/threonine aldolase" evidence="4">
    <location>
        <begin position="5"/>
        <end position="292"/>
    </location>
</feature>
<dbReference type="AlphaFoldDB" id="A0A399CVJ1"/>
<evidence type="ECO:0000256" key="2">
    <source>
        <dbReference type="ARBA" id="ARBA00006966"/>
    </source>
</evidence>
<accession>A0A399CVJ1</accession>
<evidence type="ECO:0000259" key="4">
    <source>
        <dbReference type="Pfam" id="PF01212"/>
    </source>
</evidence>
<evidence type="ECO:0000313" key="5">
    <source>
        <dbReference type="EMBL" id="RIH63609.1"/>
    </source>
</evidence>
<dbReference type="InterPro" id="IPR015421">
    <property type="entry name" value="PyrdxlP-dep_Trfase_major"/>
</dbReference>
<dbReference type="Pfam" id="PF01212">
    <property type="entry name" value="Beta_elim_lyase"/>
    <property type="match status" value="1"/>
</dbReference>
<reference evidence="5 6" key="1">
    <citation type="journal article" date="2015" name="Int. J. Syst. Evol. Microbiol.">
        <title>Mariniphaga sediminis sp. nov., isolated from coastal sediment.</title>
        <authorList>
            <person name="Wang F.Q."/>
            <person name="Shen Q.Y."/>
            <person name="Chen G.J."/>
            <person name="Du Z.J."/>
        </authorList>
    </citation>
    <scope>NUCLEOTIDE SEQUENCE [LARGE SCALE GENOMIC DNA]</scope>
    <source>
        <strain evidence="5 6">SY21</strain>
    </source>
</reference>
<dbReference type="Proteomes" id="UP000266441">
    <property type="component" value="Unassembled WGS sequence"/>
</dbReference>
<evidence type="ECO:0000256" key="3">
    <source>
        <dbReference type="ARBA" id="ARBA00022898"/>
    </source>
</evidence>
<dbReference type="InterPro" id="IPR015424">
    <property type="entry name" value="PyrdxlP-dep_Trfase"/>
</dbReference>
<evidence type="ECO:0000256" key="1">
    <source>
        <dbReference type="ARBA" id="ARBA00001933"/>
    </source>
</evidence>
<protein>
    <submittedName>
        <fullName evidence="5">Low specificity L-threonine aldolase</fullName>
    </submittedName>
</protein>
<dbReference type="Gene3D" id="3.40.640.10">
    <property type="entry name" value="Type I PLP-dependent aspartate aminotransferase-like (Major domain)"/>
    <property type="match status" value="1"/>
</dbReference>
<dbReference type="SUPFAM" id="SSF53383">
    <property type="entry name" value="PLP-dependent transferases"/>
    <property type="match status" value="1"/>
</dbReference>
<keyword evidence="6" id="KW-1185">Reference proteome</keyword>
<dbReference type="RefSeq" id="WP_119351419.1">
    <property type="nucleotide sequence ID" value="NZ_QWET01000018.1"/>
</dbReference>
<keyword evidence="3" id="KW-0663">Pyridoxal phosphate</keyword>
<dbReference type="OrthoDB" id="9774495at2"/>
<dbReference type="PANTHER" id="PTHR48097">
    <property type="entry name" value="L-THREONINE ALDOLASE-RELATED"/>
    <property type="match status" value="1"/>
</dbReference>
<evidence type="ECO:0000313" key="6">
    <source>
        <dbReference type="Proteomes" id="UP000266441"/>
    </source>
</evidence>
<dbReference type="InterPro" id="IPR001597">
    <property type="entry name" value="ArAA_b-elim_lyase/Thr_aldolase"/>
</dbReference>
<comment type="similarity">
    <text evidence="2">Belongs to the threonine aldolase family.</text>
</comment>
<dbReference type="PANTHER" id="PTHR48097:SF5">
    <property type="entry name" value="LOW SPECIFICITY L-THREONINE ALDOLASE"/>
    <property type="match status" value="1"/>
</dbReference>
<name>A0A399CVJ1_9BACT</name>
<sequence>MKKGFASDNNSGVHPAIFKAMEEVNHGHVIGYGNDSYTAKAIEIFREKFGEDTEVFFVFNGTGANVLGLSSITRSFHSIICAETAHIEEDECGAPEKFTGCKLLPTEPVNGKLTPESIQHHLKGFNFEHHSQPRVISVSQATEMGTVYTPAEIRALADLAHQHNMFLHIDGARIANAAVTLNMDFKSFTKDCGVDVLSFGGTKNGMMMGEAVLFFNQELTTETKYLRKQSMQLYSKMRFVGAQFQAYFKDDLWKETASHSNRMAKLLEAEVAKIPGIKITQPVEANGVFARVPQEIIEPLQEHFFFYIWNEKESEVRWMTSFDTTEREIYEFVELIKTLVSG</sequence>
<dbReference type="InterPro" id="IPR015422">
    <property type="entry name" value="PyrdxlP-dep_Trfase_small"/>
</dbReference>